<evidence type="ECO:0000256" key="1">
    <source>
        <dbReference type="SAM" id="SignalP"/>
    </source>
</evidence>
<reference evidence="2" key="1">
    <citation type="submission" date="2022-07" db="EMBL/GenBank/DDBJ databases">
        <title>Fungi with potential for degradation of polypropylene.</title>
        <authorList>
            <person name="Gostincar C."/>
        </authorList>
    </citation>
    <scope>NUCLEOTIDE SEQUENCE</scope>
    <source>
        <strain evidence="2">EXF-13287</strain>
    </source>
</reference>
<feature type="signal peptide" evidence="1">
    <location>
        <begin position="1"/>
        <end position="20"/>
    </location>
</feature>
<evidence type="ECO:0000313" key="2">
    <source>
        <dbReference type="EMBL" id="KAJ9161004.1"/>
    </source>
</evidence>
<accession>A0AA38RYH3</accession>
<dbReference type="AlphaFoldDB" id="A0AA38RYH3"/>
<evidence type="ECO:0008006" key="4">
    <source>
        <dbReference type="Google" id="ProtNLM"/>
    </source>
</evidence>
<keyword evidence="3" id="KW-1185">Reference proteome</keyword>
<name>A0AA38RYH3_9PEZI</name>
<organism evidence="2 3">
    <name type="scientific">Coniochaeta hoffmannii</name>
    <dbReference type="NCBI Taxonomy" id="91930"/>
    <lineage>
        <taxon>Eukaryota</taxon>
        <taxon>Fungi</taxon>
        <taxon>Dikarya</taxon>
        <taxon>Ascomycota</taxon>
        <taxon>Pezizomycotina</taxon>
        <taxon>Sordariomycetes</taxon>
        <taxon>Sordariomycetidae</taxon>
        <taxon>Coniochaetales</taxon>
        <taxon>Coniochaetaceae</taxon>
        <taxon>Coniochaeta</taxon>
    </lineage>
</organism>
<feature type="chain" id="PRO_5041418979" description="Cell wall protein" evidence="1">
    <location>
        <begin position="21"/>
        <end position="604"/>
    </location>
</feature>
<evidence type="ECO:0000313" key="3">
    <source>
        <dbReference type="Proteomes" id="UP001174691"/>
    </source>
</evidence>
<gene>
    <name evidence="2" type="ORF">NKR19_g2674</name>
</gene>
<protein>
    <recommendedName>
        <fullName evidence="4">Cell wall protein</fullName>
    </recommendedName>
</protein>
<dbReference type="EMBL" id="JANBVN010000028">
    <property type="protein sequence ID" value="KAJ9161004.1"/>
    <property type="molecule type" value="Genomic_DNA"/>
</dbReference>
<proteinExistence type="predicted"/>
<comment type="caution">
    <text evidence="2">The sequence shown here is derived from an EMBL/GenBank/DDBJ whole genome shotgun (WGS) entry which is preliminary data.</text>
</comment>
<sequence>MRFSSFGSLFGAGLVGLSQASPVGQYVGTSDVESRSLVPAVFSLVKNAVEETLYKGVVAPAIAGVQKEVDLVLGLVKADIAGDISVEVTDKFLIDPTIKIDLGGVKVYLEVDLEASAAVSTSVELLASERLALAIPGLLEVDAGAAFALDLTLALSAAIDVEAGVYLTLPVGAYVEVSLLTKEIVSANLEGLVAQALPISLGADVELEVAVDLTLGLRLRSAIGIEAGLDILGLDIGAGAEVAVWISLFDYTTTLVAVDDDEKCPVSAKEAFALVAGVAVELDVEVGDLLDFHIAPSVLVTLATGASLDVCLPAPGSSASPGGHNIATSATAGIAASSTSDVLGAGETGSQVAPGAGIGYTTNSAGSLVPTGTGLPVGTGASSGSAATSTALPYGNATITSAGGSDLVTSTITTTAVYTVTSCAITVPNCPASMTQKIVTSTVDVYTTICPATMTSAASSSSIYSSASIPAPSGTPVIITPCPTPTTSTYTAPSDVPTPAPTVTIVENTTVCPETQTGGAATKPTSGAAQPTGIYVGKPTGPAVGSYTQVGPLSTGTGAPAPVGTGSYTYVPPKPTSTPVTAGAGKVAGGAAALVLPIVAALML</sequence>
<dbReference type="Proteomes" id="UP001174691">
    <property type="component" value="Unassembled WGS sequence"/>
</dbReference>
<keyword evidence="1" id="KW-0732">Signal</keyword>